<accession>A0A9E6XXL4</accession>
<name>A0A9E6XXL4_9ACTN</name>
<feature type="transmembrane region" description="Helical" evidence="1">
    <location>
        <begin position="65"/>
        <end position="83"/>
    </location>
</feature>
<keyword evidence="3" id="KW-1185">Reference proteome</keyword>
<dbReference type="RefSeq" id="WP_259315917.1">
    <property type="nucleotide sequence ID" value="NZ_CP087164.1"/>
</dbReference>
<protein>
    <submittedName>
        <fullName evidence="2">Uncharacterized protein</fullName>
    </submittedName>
</protein>
<evidence type="ECO:0000313" key="3">
    <source>
        <dbReference type="Proteomes" id="UP001162834"/>
    </source>
</evidence>
<dbReference type="Proteomes" id="UP001162834">
    <property type="component" value="Chromosome"/>
</dbReference>
<dbReference type="AlphaFoldDB" id="A0A9E6XXL4"/>
<reference evidence="2" key="1">
    <citation type="journal article" date="2022" name="Int. J. Syst. Evol. Microbiol.">
        <title>Pseudomonas aegrilactucae sp. nov. and Pseudomonas morbosilactucae sp. nov., pathogens causing bacterial rot of lettuce in Japan.</title>
        <authorList>
            <person name="Sawada H."/>
            <person name="Fujikawa T."/>
            <person name="Satou M."/>
        </authorList>
    </citation>
    <scope>NUCLEOTIDE SEQUENCE</scope>
    <source>
        <strain evidence="2">0166_1</strain>
    </source>
</reference>
<gene>
    <name evidence="2" type="ORF">DSM104329_02644</name>
</gene>
<keyword evidence="1" id="KW-0812">Transmembrane</keyword>
<feature type="transmembrane region" description="Helical" evidence="1">
    <location>
        <begin position="38"/>
        <end position="59"/>
    </location>
</feature>
<organism evidence="2 3">
    <name type="scientific">Capillimicrobium parvum</name>
    <dbReference type="NCBI Taxonomy" id="2884022"/>
    <lineage>
        <taxon>Bacteria</taxon>
        <taxon>Bacillati</taxon>
        <taxon>Actinomycetota</taxon>
        <taxon>Thermoleophilia</taxon>
        <taxon>Solirubrobacterales</taxon>
        <taxon>Capillimicrobiaceae</taxon>
        <taxon>Capillimicrobium</taxon>
    </lineage>
</organism>
<keyword evidence="1" id="KW-1133">Transmembrane helix</keyword>
<proteinExistence type="predicted"/>
<evidence type="ECO:0000256" key="1">
    <source>
        <dbReference type="SAM" id="Phobius"/>
    </source>
</evidence>
<evidence type="ECO:0000313" key="2">
    <source>
        <dbReference type="EMBL" id="UGS36243.1"/>
    </source>
</evidence>
<keyword evidence="1" id="KW-0472">Membrane</keyword>
<sequence>MATDAQLTAAEPQPLPELAAVHWRPRVDARALDRGDRLWTLTTVAHVVPFALAAAVLLALEPLTLPVALVCLAHAWIIPALYAQRGANVVRPRPRGPAGPERVSVGLLGDLVGHEARDLHARTGLVCERGGLGVWLLGEAGALLVRPGRGRARRVECYCVGVRDADLPSGDRIAHLLLALRADECGFATVANLAFSGRPRRVRARLRREQRPALDHAVAVAASSRDR</sequence>
<dbReference type="KEGG" id="sbae:DSM104329_02644"/>
<dbReference type="EMBL" id="CP087164">
    <property type="protein sequence ID" value="UGS36243.1"/>
    <property type="molecule type" value="Genomic_DNA"/>
</dbReference>